<dbReference type="EMBL" id="AY915802">
    <property type="protein sequence ID" value="AAX31023.1"/>
    <property type="molecule type" value="mRNA"/>
</dbReference>
<evidence type="ECO:0000313" key="1">
    <source>
        <dbReference type="EMBL" id="AAX31023.1"/>
    </source>
</evidence>
<organism evidence="1">
    <name type="scientific">Schistosoma japonicum</name>
    <name type="common">Blood fluke</name>
    <dbReference type="NCBI Taxonomy" id="6182"/>
    <lineage>
        <taxon>Eukaryota</taxon>
        <taxon>Metazoa</taxon>
        <taxon>Spiralia</taxon>
        <taxon>Lophotrochozoa</taxon>
        <taxon>Platyhelminthes</taxon>
        <taxon>Trematoda</taxon>
        <taxon>Digenea</taxon>
        <taxon>Strigeidida</taxon>
        <taxon>Schistosomatoidea</taxon>
        <taxon>Schistosomatidae</taxon>
        <taxon>Schistosoma</taxon>
    </lineage>
</organism>
<reference evidence="1" key="1">
    <citation type="submission" date="2005-01" db="EMBL/GenBank/DDBJ databases">
        <authorList>
            <person name="Han Z."/>
        </authorList>
    </citation>
    <scope>NUCLEOTIDE SEQUENCE</scope>
</reference>
<proteinExistence type="evidence at transcript level"/>
<protein>
    <submittedName>
        <fullName evidence="1">SJCHGC09729 protein</fullName>
    </submittedName>
</protein>
<name>Q5BR13_SCHJA</name>
<dbReference type="AlphaFoldDB" id="Q5BR13"/>
<accession>Q5BR13</accession>
<sequence>MDRSSCDFFALSRNYHHRQKSIGVRCTELFLRHAIPIFISCGRAISQLNILSKGKALPSSNSNTVGNRTSLSGLKFLL</sequence>
<reference evidence="1" key="2">
    <citation type="journal article" date="2006" name="PLoS Pathog.">
        <title>New perspectives on host-parasite interplay by comparative transcriptomic and proteomic analyses of Schistosoma japonicum.</title>
        <authorList>
            <person name="Liu F."/>
            <person name="Lu J."/>
            <person name="Hu W."/>
            <person name="Wang S.Y."/>
            <person name="Cui S.J."/>
            <person name="Chi M."/>
            <person name="Yan Q."/>
            <person name="Wang X.R."/>
            <person name="Song H.D."/>
            <person name="Xu X.N."/>
            <person name="Wang J.J."/>
            <person name="Zhang X.L."/>
            <person name="Zhang X."/>
            <person name="Wang Z.Q."/>
            <person name="Xue C.L."/>
            <person name="Brindley P.J."/>
            <person name="McManus D.P."/>
            <person name="Yang P.Y."/>
            <person name="Feng Z."/>
            <person name="Chen Z."/>
            <person name="Han Z.G."/>
        </authorList>
    </citation>
    <scope>NUCLEOTIDE SEQUENCE</scope>
</reference>